<comment type="caution">
    <text evidence="3">The sequence shown here is derived from an EMBL/GenBank/DDBJ whole genome shotgun (WGS) entry which is preliminary data.</text>
</comment>
<feature type="transmembrane region" description="Helical" evidence="1">
    <location>
        <begin position="144"/>
        <end position="163"/>
    </location>
</feature>
<sequence>MVDFGNILAGFQTLLSLESIIALIAGTVGGMVIGALPGFSAAMGVSLLIPITYGMGPVAALSMLTAMYTSAIYGGSITAILCHTPGTPASAATAIDGFQLTKQGRGMEAMGVATLGSAVGGTFSAIAMLLIAPALGAFSLKFSVLEYFFLSVFGLTVIASLAGDSVIKGLFSGILGLALGCVGLDAISGFPRMTMGVIQLEDGINFVPALIGLFSISQVMSLAWDVYHGKKGSVIEDEENLKKSRSLPPFKEMKTLFPTMARCSIIGTIVGIVPAAGAGVSSWICYSMGKKFSKHPEKFGHGALEGVASCETGNNAATGGALIPLITLGLPGSSVAAILLGGMMIHGLTPGAAMFTKHANTTYAIMIGFLIANILMGIVGLFAARYIAHVSAVPMGYLGPVITALCFLGTFAIRNNLFDVGVMVVFGLLGFILKRCGFAAPPMILGMVLSDICENNWRRAVILANAKGGMLSYFLSRPISIVLALLIVVSLFSPMIMSYVDKKSKENVTK</sequence>
<dbReference type="Proteomes" id="UP000658131">
    <property type="component" value="Unassembled WGS sequence"/>
</dbReference>
<feature type="transmembrane region" description="Helical" evidence="1">
    <location>
        <begin position="363"/>
        <end position="388"/>
    </location>
</feature>
<dbReference type="PANTHER" id="PTHR35342">
    <property type="entry name" value="TRICARBOXYLIC TRANSPORT PROTEIN"/>
    <property type="match status" value="1"/>
</dbReference>
<gene>
    <name evidence="3" type="ORF">H8717_00965</name>
</gene>
<dbReference type="InterPro" id="IPR002823">
    <property type="entry name" value="DUF112_TM"/>
</dbReference>
<organism evidence="3 4">
    <name type="scientific">Yanshouia hominis</name>
    <dbReference type="NCBI Taxonomy" id="2763673"/>
    <lineage>
        <taxon>Bacteria</taxon>
        <taxon>Bacillati</taxon>
        <taxon>Bacillota</taxon>
        <taxon>Clostridia</taxon>
        <taxon>Eubacteriales</taxon>
        <taxon>Oscillospiraceae</taxon>
        <taxon>Yanshouia</taxon>
    </lineage>
</organism>
<feature type="transmembrane region" description="Helical" evidence="1">
    <location>
        <begin position="265"/>
        <end position="286"/>
    </location>
</feature>
<feature type="transmembrane region" description="Helical" evidence="1">
    <location>
        <begin position="109"/>
        <end position="132"/>
    </location>
</feature>
<feature type="transmembrane region" description="Helical" evidence="1">
    <location>
        <begin position="169"/>
        <end position="191"/>
    </location>
</feature>
<protein>
    <submittedName>
        <fullName evidence="3">Tripartite tricarboxylate transporter permease</fullName>
    </submittedName>
</protein>
<feature type="transmembrane region" description="Helical" evidence="1">
    <location>
        <begin position="20"/>
        <end position="49"/>
    </location>
</feature>
<feature type="transmembrane region" description="Helical" evidence="1">
    <location>
        <begin position="479"/>
        <end position="500"/>
    </location>
</feature>
<name>A0ABR7NF02_9FIRM</name>
<dbReference type="RefSeq" id="WP_262398676.1">
    <property type="nucleotide sequence ID" value="NZ_JACRTB010000002.1"/>
</dbReference>
<evidence type="ECO:0000313" key="3">
    <source>
        <dbReference type="EMBL" id="MBC8574984.1"/>
    </source>
</evidence>
<proteinExistence type="predicted"/>
<keyword evidence="1" id="KW-1133">Transmembrane helix</keyword>
<feature type="transmembrane region" description="Helical" evidence="1">
    <location>
        <begin position="203"/>
        <end position="224"/>
    </location>
</feature>
<keyword evidence="1" id="KW-0812">Transmembrane</keyword>
<feature type="domain" description="DUF112" evidence="2">
    <location>
        <begin position="20"/>
        <end position="445"/>
    </location>
</feature>
<accession>A0ABR7NF02</accession>
<dbReference type="EMBL" id="JACRTB010000002">
    <property type="protein sequence ID" value="MBC8574984.1"/>
    <property type="molecule type" value="Genomic_DNA"/>
</dbReference>
<evidence type="ECO:0000313" key="4">
    <source>
        <dbReference type="Proteomes" id="UP000658131"/>
    </source>
</evidence>
<evidence type="ECO:0000256" key="1">
    <source>
        <dbReference type="SAM" id="Phobius"/>
    </source>
</evidence>
<reference evidence="3 4" key="1">
    <citation type="submission" date="2020-08" db="EMBL/GenBank/DDBJ databases">
        <title>Genome public.</title>
        <authorList>
            <person name="Liu C."/>
            <person name="Sun Q."/>
        </authorList>
    </citation>
    <scope>NUCLEOTIDE SEQUENCE [LARGE SCALE GENOMIC DNA]</scope>
    <source>
        <strain evidence="3 4">BX1</strain>
    </source>
</reference>
<feature type="transmembrane region" description="Helical" evidence="1">
    <location>
        <begin position="394"/>
        <end position="413"/>
    </location>
</feature>
<dbReference type="PANTHER" id="PTHR35342:SF5">
    <property type="entry name" value="TRICARBOXYLIC TRANSPORT PROTEIN"/>
    <property type="match status" value="1"/>
</dbReference>
<keyword evidence="4" id="KW-1185">Reference proteome</keyword>
<dbReference type="Pfam" id="PF01970">
    <property type="entry name" value="TctA"/>
    <property type="match status" value="1"/>
</dbReference>
<keyword evidence="1" id="KW-0472">Membrane</keyword>
<evidence type="ECO:0000259" key="2">
    <source>
        <dbReference type="Pfam" id="PF01970"/>
    </source>
</evidence>